<accession>A0AAX4HNN6</accession>
<protein>
    <submittedName>
        <fullName evidence="1">Uncharacterized protein</fullName>
    </submittedName>
</protein>
<evidence type="ECO:0000313" key="1">
    <source>
        <dbReference type="EMBL" id="WPU64879.1"/>
    </source>
</evidence>
<dbReference type="AlphaFoldDB" id="A0AAX4HNN6"/>
<gene>
    <name evidence="1" type="ORF">SOO65_19475</name>
</gene>
<dbReference type="RefSeq" id="WP_321394520.1">
    <property type="nucleotide sequence ID" value="NZ_CP139487.1"/>
</dbReference>
<keyword evidence="2" id="KW-1185">Reference proteome</keyword>
<dbReference type="EMBL" id="CP139487">
    <property type="protein sequence ID" value="WPU64879.1"/>
    <property type="molecule type" value="Genomic_DNA"/>
</dbReference>
<name>A0AAX4HNN6_9BACT</name>
<reference evidence="1 2" key="1">
    <citation type="submission" date="2023-11" db="EMBL/GenBank/DDBJ databases">
        <title>Peredibacter starrii A3.12.</title>
        <authorList>
            <person name="Mitchell R.J."/>
        </authorList>
    </citation>
    <scope>NUCLEOTIDE SEQUENCE [LARGE SCALE GENOMIC DNA]</scope>
    <source>
        <strain evidence="1 2">A3.12</strain>
    </source>
</reference>
<sequence>MLPVEMSENHSGINDAHHVRSVLEQYERSKILEVYFSRLDGRLPEIIPQELADLYEIELSAIKGFLLGQHPQDTLLMKVFRIMN</sequence>
<dbReference type="Proteomes" id="UP001324634">
    <property type="component" value="Chromosome"/>
</dbReference>
<dbReference type="KEGG" id="psti:SOO65_19475"/>
<organism evidence="1 2">
    <name type="scientific">Peredibacter starrii</name>
    <dbReference type="NCBI Taxonomy" id="28202"/>
    <lineage>
        <taxon>Bacteria</taxon>
        <taxon>Pseudomonadati</taxon>
        <taxon>Bdellovibrionota</taxon>
        <taxon>Bacteriovoracia</taxon>
        <taxon>Bacteriovoracales</taxon>
        <taxon>Bacteriovoracaceae</taxon>
        <taxon>Peredibacter</taxon>
    </lineage>
</organism>
<evidence type="ECO:0000313" key="2">
    <source>
        <dbReference type="Proteomes" id="UP001324634"/>
    </source>
</evidence>
<proteinExistence type="predicted"/>